<protein>
    <recommendedName>
        <fullName evidence="3">F-box domain-containing protein</fullName>
    </recommendedName>
</protein>
<dbReference type="AlphaFoldDB" id="A0A8H5FU84"/>
<reference evidence="1 2" key="1">
    <citation type="journal article" date="2020" name="ISME J.">
        <title>Uncovering the hidden diversity of litter-decomposition mechanisms in mushroom-forming fungi.</title>
        <authorList>
            <person name="Floudas D."/>
            <person name="Bentzer J."/>
            <person name="Ahren D."/>
            <person name="Johansson T."/>
            <person name="Persson P."/>
            <person name="Tunlid A."/>
        </authorList>
    </citation>
    <scope>NUCLEOTIDE SEQUENCE [LARGE SCALE GENOMIC DNA]</scope>
    <source>
        <strain evidence="1 2">CBS 146.42</strain>
    </source>
</reference>
<evidence type="ECO:0000313" key="1">
    <source>
        <dbReference type="EMBL" id="KAF5348912.1"/>
    </source>
</evidence>
<dbReference type="OrthoDB" id="3103085at2759"/>
<comment type="caution">
    <text evidence="1">The sequence shown here is derived from an EMBL/GenBank/DDBJ whole genome shotgun (WGS) entry which is preliminary data.</text>
</comment>
<dbReference type="Proteomes" id="UP000559027">
    <property type="component" value="Unassembled WGS sequence"/>
</dbReference>
<proteinExistence type="predicted"/>
<sequence length="375" mass="43272">MDNLAVELIEEIVSHLKSDSVVLHSLCLCSKRLLPISLRTLYRDIIITDLDSEGPPGRIRLEPCRASQVFTTLARLNTSLARYVRNFYLAPSGSFWSVSKHNRSNVREDFIASLKLMVNLKHLSIHISDGEMTWNALRCCTSNQLESLSVSLFSMCRDVELPLGQHRLKQLQLRIPSYAAFPYIQLSHLAVVGGDARTIEHILPNTSISSLFWTRSSGDFITLTPALIHGFNNLHTLCIESSYYWNIKFLAPHLQRLRVLHFTRDGECFVNFKAELDDVPLLRGLHTFIYSDQNKYKLGYFSMSERARAKNLKAIKIDAKPLVLEWFRQLPCFQAAYFQVGNALREERSFLVWEQDRRCYRMAEGSEVWNISPWR</sequence>
<dbReference type="EMBL" id="JAACJO010000018">
    <property type="protein sequence ID" value="KAF5348912.1"/>
    <property type="molecule type" value="Genomic_DNA"/>
</dbReference>
<accession>A0A8H5FU84</accession>
<keyword evidence="2" id="KW-1185">Reference proteome</keyword>
<gene>
    <name evidence="1" type="ORF">D9756_009817</name>
</gene>
<evidence type="ECO:0000313" key="2">
    <source>
        <dbReference type="Proteomes" id="UP000559027"/>
    </source>
</evidence>
<evidence type="ECO:0008006" key="3">
    <source>
        <dbReference type="Google" id="ProtNLM"/>
    </source>
</evidence>
<name>A0A8H5FU84_9AGAR</name>
<organism evidence="1 2">
    <name type="scientific">Leucocoprinus leucothites</name>
    <dbReference type="NCBI Taxonomy" id="201217"/>
    <lineage>
        <taxon>Eukaryota</taxon>
        <taxon>Fungi</taxon>
        <taxon>Dikarya</taxon>
        <taxon>Basidiomycota</taxon>
        <taxon>Agaricomycotina</taxon>
        <taxon>Agaricomycetes</taxon>
        <taxon>Agaricomycetidae</taxon>
        <taxon>Agaricales</taxon>
        <taxon>Agaricineae</taxon>
        <taxon>Agaricaceae</taxon>
        <taxon>Leucocoprinus</taxon>
    </lineage>
</organism>